<dbReference type="EMBL" id="NJHN03000037">
    <property type="protein sequence ID" value="KAH9421942.1"/>
    <property type="molecule type" value="Genomic_DNA"/>
</dbReference>
<feature type="transmembrane region" description="Helical" evidence="2">
    <location>
        <begin position="125"/>
        <end position="146"/>
    </location>
</feature>
<keyword evidence="2" id="KW-0472">Membrane</keyword>
<comment type="caution">
    <text evidence="3">The sequence shown here is derived from an EMBL/GenBank/DDBJ whole genome shotgun (WGS) entry which is preliminary data.</text>
</comment>
<feature type="transmembrane region" description="Helical" evidence="2">
    <location>
        <begin position="167"/>
        <end position="189"/>
    </location>
</feature>
<feature type="transmembrane region" description="Helical" evidence="2">
    <location>
        <begin position="370"/>
        <end position="389"/>
    </location>
</feature>
<evidence type="ECO:0000313" key="4">
    <source>
        <dbReference type="Proteomes" id="UP000887458"/>
    </source>
</evidence>
<feature type="region of interest" description="Disordered" evidence="1">
    <location>
        <begin position="44"/>
        <end position="76"/>
    </location>
</feature>
<feature type="transmembrane region" description="Helical" evidence="2">
    <location>
        <begin position="473"/>
        <end position="497"/>
    </location>
</feature>
<keyword evidence="2" id="KW-0812">Transmembrane</keyword>
<keyword evidence="2" id="KW-1133">Transmembrane helix</keyword>
<name>A0ABQ8JH50_DERPT</name>
<feature type="compositionally biased region" description="Low complexity" evidence="1">
    <location>
        <begin position="62"/>
        <end position="75"/>
    </location>
</feature>
<feature type="transmembrane region" description="Helical" evidence="2">
    <location>
        <begin position="401"/>
        <end position="420"/>
    </location>
</feature>
<evidence type="ECO:0000313" key="3">
    <source>
        <dbReference type="EMBL" id="KAH9421942.1"/>
    </source>
</evidence>
<evidence type="ECO:0000256" key="2">
    <source>
        <dbReference type="SAM" id="Phobius"/>
    </source>
</evidence>
<accession>A0ABQ8JH50</accession>
<organism evidence="3 4">
    <name type="scientific">Dermatophagoides pteronyssinus</name>
    <name type="common">European house dust mite</name>
    <dbReference type="NCBI Taxonomy" id="6956"/>
    <lineage>
        <taxon>Eukaryota</taxon>
        <taxon>Metazoa</taxon>
        <taxon>Ecdysozoa</taxon>
        <taxon>Arthropoda</taxon>
        <taxon>Chelicerata</taxon>
        <taxon>Arachnida</taxon>
        <taxon>Acari</taxon>
        <taxon>Acariformes</taxon>
        <taxon>Sarcoptiformes</taxon>
        <taxon>Astigmata</taxon>
        <taxon>Psoroptidia</taxon>
        <taxon>Analgoidea</taxon>
        <taxon>Pyroglyphidae</taxon>
        <taxon>Dermatophagoidinae</taxon>
        <taxon>Dermatophagoides</taxon>
    </lineage>
</organism>
<protein>
    <recommendedName>
        <fullName evidence="5">Gustatory receptor</fullName>
    </recommendedName>
</protein>
<dbReference type="Proteomes" id="UP000887458">
    <property type="component" value="Unassembled WGS sequence"/>
</dbReference>
<evidence type="ECO:0000256" key="1">
    <source>
        <dbReference type="SAM" id="MobiDB-lite"/>
    </source>
</evidence>
<reference evidence="3 4" key="2">
    <citation type="journal article" date="2022" name="Mol. Biol. Evol.">
        <title>Comparative Genomics Reveals Insights into the Divergent Evolution of Astigmatic Mites and Household Pest Adaptations.</title>
        <authorList>
            <person name="Xiong Q."/>
            <person name="Wan A.T."/>
            <person name="Liu X."/>
            <person name="Fung C.S."/>
            <person name="Xiao X."/>
            <person name="Malainual N."/>
            <person name="Hou J."/>
            <person name="Wang L."/>
            <person name="Wang M."/>
            <person name="Yang K.Y."/>
            <person name="Cui Y."/>
            <person name="Leung E.L."/>
            <person name="Nong W."/>
            <person name="Shin S.K."/>
            <person name="Au S.W."/>
            <person name="Jeong K.Y."/>
            <person name="Chew F.T."/>
            <person name="Hui J.H."/>
            <person name="Leung T.F."/>
            <person name="Tungtrongchitr A."/>
            <person name="Zhong N."/>
            <person name="Liu Z."/>
            <person name="Tsui S.K."/>
        </authorList>
    </citation>
    <scope>NUCLEOTIDE SEQUENCE [LARGE SCALE GENOMIC DNA]</scope>
    <source>
        <strain evidence="3">Derp</strain>
    </source>
</reference>
<feature type="transmembrane region" description="Helical" evidence="2">
    <location>
        <begin position="263"/>
        <end position="286"/>
    </location>
</feature>
<feature type="transmembrane region" description="Helical" evidence="2">
    <location>
        <begin position="298"/>
        <end position="326"/>
    </location>
</feature>
<proteinExistence type="predicted"/>
<feature type="transmembrane region" description="Helical" evidence="2">
    <location>
        <begin position="94"/>
        <end position="113"/>
    </location>
</feature>
<feature type="transmembrane region" description="Helical" evidence="2">
    <location>
        <begin position="217"/>
        <end position="242"/>
    </location>
</feature>
<keyword evidence="4" id="KW-1185">Reference proteome</keyword>
<reference evidence="3 4" key="1">
    <citation type="journal article" date="2018" name="J. Allergy Clin. Immunol.">
        <title>High-quality assembly of Dermatophagoides pteronyssinus genome and transcriptome reveals a wide range of novel allergens.</title>
        <authorList>
            <person name="Liu X.Y."/>
            <person name="Yang K.Y."/>
            <person name="Wang M.Q."/>
            <person name="Kwok J.S."/>
            <person name="Zeng X."/>
            <person name="Yang Z."/>
            <person name="Xiao X.J."/>
            <person name="Lau C.P."/>
            <person name="Li Y."/>
            <person name="Huang Z.M."/>
            <person name="Ba J.G."/>
            <person name="Yim A.K."/>
            <person name="Ouyang C.Y."/>
            <person name="Ngai S.M."/>
            <person name="Chan T.F."/>
            <person name="Leung E.L."/>
            <person name="Liu L."/>
            <person name="Liu Z.G."/>
            <person name="Tsui S.K."/>
        </authorList>
    </citation>
    <scope>NUCLEOTIDE SEQUENCE [LARGE SCALE GENOMIC DNA]</scope>
    <source>
        <strain evidence="3">Derp</strain>
    </source>
</reference>
<evidence type="ECO:0008006" key="5">
    <source>
        <dbReference type="Google" id="ProtNLM"/>
    </source>
</evidence>
<gene>
    <name evidence="3" type="ORF">DERP_002232</name>
</gene>
<sequence length="518" mass="61358">MLNLDDLETMPDIYEFIKPEEIIEETNIHQQSSTSTISNIESDSLISTLSPPPPTTINQQRNSNTESLETNSNNNDVHLSPSSTVIKNQTESQFFDFIFFFCSLLDFFIVQPMNYFTSEENVSSLPFYFTVIVQFFRFLGIFNGLIDTTNIEAKIHWKFTWNFLFKLKWLFISLLYTSIMIMMTTKKIIQRQDSTSSLFDDNLADNADTTIQYLPRFLFNAIVILFISENFFNWIHFNWLSGSKLIKHLANMAILNVDRNVRLGLRIIICYLIIFVMVAIFSFVIYNQENHALSFTEMIIRYIVVNLYFFTGHYQCCIFAYIMIIYRHQIYEVRKRYAFMTTKHLYHTHQELLELQKHYEQTKILIEKPIFMTVISNTFMTIILFSMMINMSLYNFKINGIISYLLPQSVIKLLIIIYFGQLPSQELHHLVWRLRHRTMHWSAINWLCLLRLESMIEQFQFRLFTFFNITHQLLIAMVTLILESLLLLVQVGSMAVINMNTENSLKKYMNFFDGDELN</sequence>